<proteinExistence type="predicted"/>
<dbReference type="Proteomes" id="UP001595377">
    <property type="component" value="Unassembled WGS sequence"/>
</dbReference>
<feature type="transmembrane region" description="Helical" evidence="1">
    <location>
        <begin position="53"/>
        <end position="84"/>
    </location>
</feature>
<feature type="transmembrane region" description="Helical" evidence="1">
    <location>
        <begin position="24"/>
        <end position="47"/>
    </location>
</feature>
<protein>
    <submittedName>
        <fullName evidence="2">Uncharacterized protein</fullName>
    </submittedName>
</protein>
<evidence type="ECO:0000313" key="2">
    <source>
        <dbReference type="EMBL" id="MFC3073211.1"/>
    </source>
</evidence>
<name>A0ABV7DE53_9HYPH</name>
<evidence type="ECO:0000313" key="3">
    <source>
        <dbReference type="Proteomes" id="UP001595377"/>
    </source>
</evidence>
<sequence>MNHDNPSATDAPDGGIRVVDPSDAVTGVGFVLGAIGAVVGAIAALILSPSLSAATALYCLLAGLAGASAGIVTGGMIGAIFAVMRGRRAMPGPREEPESEQRTRG</sequence>
<gene>
    <name evidence="2" type="ORF">ACFOHH_08875</name>
</gene>
<keyword evidence="1" id="KW-0812">Transmembrane</keyword>
<dbReference type="EMBL" id="JBHRSP010000015">
    <property type="protein sequence ID" value="MFC3073211.1"/>
    <property type="molecule type" value="Genomic_DNA"/>
</dbReference>
<reference evidence="3" key="1">
    <citation type="journal article" date="2019" name="Int. J. Syst. Evol. Microbiol.">
        <title>The Global Catalogue of Microorganisms (GCM) 10K type strain sequencing project: providing services to taxonomists for standard genome sequencing and annotation.</title>
        <authorList>
            <consortium name="The Broad Institute Genomics Platform"/>
            <consortium name="The Broad Institute Genome Sequencing Center for Infectious Disease"/>
            <person name="Wu L."/>
            <person name="Ma J."/>
        </authorList>
    </citation>
    <scope>NUCLEOTIDE SEQUENCE [LARGE SCALE GENOMIC DNA]</scope>
    <source>
        <strain evidence="3">KCTC 52677</strain>
    </source>
</reference>
<accession>A0ABV7DE53</accession>
<organism evidence="2 3">
    <name type="scientific">Shinella pollutisoli</name>
    <dbReference type="NCBI Taxonomy" id="2250594"/>
    <lineage>
        <taxon>Bacteria</taxon>
        <taxon>Pseudomonadati</taxon>
        <taxon>Pseudomonadota</taxon>
        <taxon>Alphaproteobacteria</taxon>
        <taxon>Hyphomicrobiales</taxon>
        <taxon>Rhizobiaceae</taxon>
        <taxon>Shinella</taxon>
    </lineage>
</organism>
<keyword evidence="3" id="KW-1185">Reference proteome</keyword>
<keyword evidence="1" id="KW-1133">Transmembrane helix</keyword>
<dbReference type="RefSeq" id="WP_257311169.1">
    <property type="nucleotide sequence ID" value="NZ_JANFDG010000001.1"/>
</dbReference>
<keyword evidence="1" id="KW-0472">Membrane</keyword>
<evidence type="ECO:0000256" key="1">
    <source>
        <dbReference type="SAM" id="Phobius"/>
    </source>
</evidence>
<comment type="caution">
    <text evidence="2">The sequence shown here is derived from an EMBL/GenBank/DDBJ whole genome shotgun (WGS) entry which is preliminary data.</text>
</comment>